<protein>
    <submittedName>
        <fullName evidence="2">Uncharacterized protein</fullName>
    </submittedName>
</protein>
<organism evidence="2 3">
    <name type="scientific">Streptomyces fructofermentans</name>
    <dbReference type="NCBI Taxonomy" id="152141"/>
    <lineage>
        <taxon>Bacteria</taxon>
        <taxon>Bacillati</taxon>
        <taxon>Actinomycetota</taxon>
        <taxon>Actinomycetes</taxon>
        <taxon>Kitasatosporales</taxon>
        <taxon>Streptomycetaceae</taxon>
        <taxon>Streptomyces</taxon>
    </lineage>
</organism>
<comment type="caution">
    <text evidence="2">The sequence shown here is derived from an EMBL/GenBank/DDBJ whole genome shotgun (WGS) entry which is preliminary data.</text>
</comment>
<sequence>MGRGLNEFLVDVVDLRGHVPCLRAVLGGGGPGRRLPAERLRRRGAGGRRRIVAREDCGRAGGQAGLPLGTRAAPEIPMPVSTERRPGDDEFTGPDRDGRRANAYCCWALQSAKWVSPSRASGPGSRVVSCNTAPK</sequence>
<evidence type="ECO:0000313" key="2">
    <source>
        <dbReference type="EMBL" id="GGX76159.1"/>
    </source>
</evidence>
<accession>A0A918KWA6</accession>
<evidence type="ECO:0000313" key="3">
    <source>
        <dbReference type="Proteomes" id="UP000645555"/>
    </source>
</evidence>
<name>A0A918KWA6_9ACTN</name>
<dbReference type="AlphaFoldDB" id="A0A918KWA6"/>
<feature type="compositionally biased region" description="Basic and acidic residues" evidence="1">
    <location>
        <begin position="82"/>
        <end position="99"/>
    </location>
</feature>
<gene>
    <name evidence="2" type="ORF">GCM10010515_49750</name>
</gene>
<evidence type="ECO:0000256" key="1">
    <source>
        <dbReference type="SAM" id="MobiDB-lite"/>
    </source>
</evidence>
<dbReference type="EMBL" id="BMWD01000019">
    <property type="protein sequence ID" value="GGX76159.1"/>
    <property type="molecule type" value="Genomic_DNA"/>
</dbReference>
<dbReference type="Proteomes" id="UP000645555">
    <property type="component" value="Unassembled WGS sequence"/>
</dbReference>
<proteinExistence type="predicted"/>
<reference evidence="2" key="1">
    <citation type="journal article" date="2014" name="Int. J. Syst. Evol. Microbiol.">
        <title>Complete genome sequence of Corynebacterium casei LMG S-19264T (=DSM 44701T), isolated from a smear-ripened cheese.</title>
        <authorList>
            <consortium name="US DOE Joint Genome Institute (JGI-PGF)"/>
            <person name="Walter F."/>
            <person name="Albersmeier A."/>
            <person name="Kalinowski J."/>
            <person name="Ruckert C."/>
        </authorList>
    </citation>
    <scope>NUCLEOTIDE SEQUENCE</scope>
    <source>
        <strain evidence="2">JCM 4956</strain>
    </source>
</reference>
<feature type="region of interest" description="Disordered" evidence="1">
    <location>
        <begin position="59"/>
        <end position="99"/>
    </location>
</feature>
<feature type="region of interest" description="Disordered" evidence="1">
    <location>
        <begin position="116"/>
        <end position="135"/>
    </location>
</feature>
<reference evidence="2" key="2">
    <citation type="submission" date="2020-09" db="EMBL/GenBank/DDBJ databases">
        <authorList>
            <person name="Sun Q."/>
            <person name="Ohkuma M."/>
        </authorList>
    </citation>
    <scope>NUCLEOTIDE SEQUENCE</scope>
    <source>
        <strain evidence="2">JCM 4956</strain>
    </source>
</reference>
<keyword evidence="3" id="KW-1185">Reference proteome</keyword>